<dbReference type="Proteomes" id="UP001279734">
    <property type="component" value="Unassembled WGS sequence"/>
</dbReference>
<reference evidence="2" key="1">
    <citation type="submission" date="2023-05" db="EMBL/GenBank/DDBJ databases">
        <title>Nepenthes gracilis genome sequencing.</title>
        <authorList>
            <person name="Fukushima K."/>
        </authorList>
    </citation>
    <scope>NUCLEOTIDE SEQUENCE</scope>
    <source>
        <strain evidence="2">SING2019-196</strain>
    </source>
</reference>
<gene>
    <name evidence="2" type="ORF">Nepgr_009380</name>
</gene>
<comment type="caution">
    <text evidence="2">The sequence shown here is derived from an EMBL/GenBank/DDBJ whole genome shotgun (WGS) entry which is preliminary data.</text>
</comment>
<protein>
    <submittedName>
        <fullName evidence="2">Uncharacterized protein</fullName>
    </submittedName>
</protein>
<evidence type="ECO:0000313" key="3">
    <source>
        <dbReference type="Proteomes" id="UP001279734"/>
    </source>
</evidence>
<evidence type="ECO:0000256" key="1">
    <source>
        <dbReference type="SAM" id="MobiDB-lite"/>
    </source>
</evidence>
<keyword evidence="3" id="KW-1185">Reference proteome</keyword>
<organism evidence="2 3">
    <name type="scientific">Nepenthes gracilis</name>
    <name type="common">Slender pitcher plant</name>
    <dbReference type="NCBI Taxonomy" id="150966"/>
    <lineage>
        <taxon>Eukaryota</taxon>
        <taxon>Viridiplantae</taxon>
        <taxon>Streptophyta</taxon>
        <taxon>Embryophyta</taxon>
        <taxon>Tracheophyta</taxon>
        <taxon>Spermatophyta</taxon>
        <taxon>Magnoliopsida</taxon>
        <taxon>eudicotyledons</taxon>
        <taxon>Gunneridae</taxon>
        <taxon>Pentapetalae</taxon>
        <taxon>Caryophyllales</taxon>
        <taxon>Nepenthaceae</taxon>
        <taxon>Nepenthes</taxon>
    </lineage>
</organism>
<accession>A0AAD3SAX5</accession>
<feature type="region of interest" description="Disordered" evidence="1">
    <location>
        <begin position="80"/>
        <end position="99"/>
    </location>
</feature>
<dbReference type="AlphaFoldDB" id="A0AAD3SAX5"/>
<name>A0AAD3SAX5_NEPGR</name>
<proteinExistence type="predicted"/>
<sequence>MHTLLIKRPRATLQKHSCAVASKRTPQNVASIPSCNCSQQNAQIQQPLLSAISKYGFISKDEKRKKKKLASLPAASSRLVLPSSNRNKPKGLQQSSHRAASTVYSSIPFDILQSDESTEAPGVTDDIKQQLDSSCEQLSCMNLAVSSMGNIHSFEMHSVSPSLEKSYSSGNLCSDDLPVAVERGCVDSGPPDAPKKMQVQSA</sequence>
<evidence type="ECO:0000313" key="2">
    <source>
        <dbReference type="EMBL" id="GMH07540.1"/>
    </source>
</evidence>
<dbReference type="EMBL" id="BSYO01000007">
    <property type="protein sequence ID" value="GMH07540.1"/>
    <property type="molecule type" value="Genomic_DNA"/>
</dbReference>